<dbReference type="AlphaFoldDB" id="A0A0G1BFT4"/>
<organism evidence="2 3">
    <name type="scientific">Candidatus Magasanikbacteria bacterium GW2011_GWE2_42_7</name>
    <dbReference type="NCBI Taxonomy" id="1619052"/>
    <lineage>
        <taxon>Bacteria</taxon>
        <taxon>Candidatus Magasanikiibacteriota</taxon>
    </lineage>
</organism>
<dbReference type="NCBIfam" id="TIGR02532">
    <property type="entry name" value="IV_pilin_GFxxxE"/>
    <property type="match status" value="1"/>
</dbReference>
<reference evidence="2 3" key="1">
    <citation type="journal article" date="2015" name="Nature">
        <title>rRNA introns, odd ribosomes, and small enigmatic genomes across a large radiation of phyla.</title>
        <authorList>
            <person name="Brown C.T."/>
            <person name="Hug L.A."/>
            <person name="Thomas B.C."/>
            <person name="Sharon I."/>
            <person name="Castelle C.J."/>
            <person name="Singh A."/>
            <person name="Wilkins M.J."/>
            <person name="Williams K.H."/>
            <person name="Banfield J.F."/>
        </authorList>
    </citation>
    <scope>NUCLEOTIDE SEQUENCE [LARGE SCALE GENOMIC DNA]</scope>
</reference>
<sequence>MCEPKATKKGFTLMEVMVALGMFALISVAVGWILIHSVRSTNIIWEQLATQNDGRAAVQQFVDDVRRAETSSIGSYPIAAASSTAFVFYANVDDDIGREKVRFWIDGTDLKKGVINPSGNPLNYNGEEFVITIAESVVNITKNISLFEYYNETYPVTSTPLIVPDDLTDIRVVRMQLELEKDPTATPVPLHVEAVVSIRNLKSN</sequence>
<keyword evidence="1" id="KW-1133">Transmembrane helix</keyword>
<comment type="caution">
    <text evidence="2">The sequence shown here is derived from an EMBL/GenBank/DDBJ whole genome shotgun (WGS) entry which is preliminary data.</text>
</comment>
<evidence type="ECO:0000313" key="2">
    <source>
        <dbReference type="EMBL" id="KKS72132.1"/>
    </source>
</evidence>
<proteinExistence type="predicted"/>
<protein>
    <recommendedName>
        <fullName evidence="4">Prepilin-type N-terminal cleavage/methylation domain-containing protein</fullName>
    </recommendedName>
</protein>
<keyword evidence="1" id="KW-0472">Membrane</keyword>
<dbReference type="Pfam" id="PF07963">
    <property type="entry name" value="N_methyl"/>
    <property type="match status" value="1"/>
</dbReference>
<evidence type="ECO:0000313" key="3">
    <source>
        <dbReference type="Proteomes" id="UP000033867"/>
    </source>
</evidence>
<gene>
    <name evidence="2" type="ORF">UV42_C0013G0010</name>
</gene>
<evidence type="ECO:0008006" key="4">
    <source>
        <dbReference type="Google" id="ProtNLM"/>
    </source>
</evidence>
<name>A0A0G1BFT4_9BACT</name>
<accession>A0A0G1BFT4</accession>
<dbReference type="Proteomes" id="UP000033867">
    <property type="component" value="Unassembled WGS sequence"/>
</dbReference>
<dbReference type="InterPro" id="IPR012902">
    <property type="entry name" value="N_methyl_site"/>
</dbReference>
<keyword evidence="1" id="KW-0812">Transmembrane</keyword>
<feature type="transmembrane region" description="Helical" evidence="1">
    <location>
        <begin position="12"/>
        <end position="35"/>
    </location>
</feature>
<evidence type="ECO:0000256" key="1">
    <source>
        <dbReference type="SAM" id="Phobius"/>
    </source>
</evidence>
<dbReference type="EMBL" id="LCEK01000013">
    <property type="protein sequence ID" value="KKS72132.1"/>
    <property type="molecule type" value="Genomic_DNA"/>
</dbReference>